<dbReference type="InterPro" id="IPR000261">
    <property type="entry name" value="EH_dom"/>
</dbReference>
<proteinExistence type="predicted"/>
<reference evidence="3 4" key="1">
    <citation type="journal article" date="2017" name="PLoS Biol.">
        <title>The sea cucumber genome provides insights into morphological evolution and visceral regeneration.</title>
        <authorList>
            <person name="Zhang X."/>
            <person name="Sun L."/>
            <person name="Yuan J."/>
            <person name="Sun Y."/>
            <person name="Gao Y."/>
            <person name="Zhang L."/>
            <person name="Li S."/>
            <person name="Dai H."/>
            <person name="Hamel J.F."/>
            <person name="Liu C."/>
            <person name="Yu Y."/>
            <person name="Liu S."/>
            <person name="Lin W."/>
            <person name="Guo K."/>
            <person name="Jin S."/>
            <person name="Xu P."/>
            <person name="Storey K.B."/>
            <person name="Huan P."/>
            <person name="Zhang T."/>
            <person name="Zhou Y."/>
            <person name="Zhang J."/>
            <person name="Lin C."/>
            <person name="Li X."/>
            <person name="Xing L."/>
            <person name="Huo D."/>
            <person name="Sun M."/>
            <person name="Wang L."/>
            <person name="Mercier A."/>
            <person name="Li F."/>
            <person name="Yang H."/>
            <person name="Xiang J."/>
        </authorList>
    </citation>
    <scope>NUCLEOTIDE SEQUENCE [LARGE SCALE GENOMIC DNA]</scope>
    <source>
        <strain evidence="3">Shaxun</strain>
        <tissue evidence="3">Muscle</tissue>
    </source>
</reference>
<dbReference type="SMART" id="SM00027">
    <property type="entry name" value="EH"/>
    <property type="match status" value="1"/>
</dbReference>
<sequence length="652" mass="71751">MMMQQGFVPSQQMMVPGHGQPQQAQQMMGPGHNPHQQAQQMMHPLQQQQQQNQQPQTEEDKKREEKMKKARYFQEQKMKLQQFGKGAKPGLSLDMTSSLVDSLGGSKRPPAQGIKPSQHKPVETDSFGDFQSVQQQEEEEDDFGDFLQARPTAIQTNHTAPAQDKPHDLGSDPPGVQQTEAPPEAPPPADSFPEKKPEISLEDMMMMSTDLSEATKSAKPIHVKKTLKDVRVQPAATKGSTFAASDKSRTWSSDDNFSSMFMANRPKGARLPAEEGSGEGAVLAAQQQQPQMQVPNGDSVVDIVELMTSLHIDKFICIPMPFRMTFRNQVCSNHASLPLVYQQVYQATFQNGAIQTESLYPILLMSGLDRQALGIIWNTVNKTQPGVLERQEMILALGLIALQQNNLPVTLETLFSLKEAPVPNLSAQQVGPPPGGQQHMVVQQPVMSSTDNSNLGTEQVSDLTEPVSSFSQSVAQEKETFNSQFDREDHTGEERIHLSEFKSHQPEAQPSNSLEEEFADFQSSRDTQASKATTPFAKIPEPMAAVPSFNPPFYGPTKSATSPNLHALSQTNTDVDLEFGDFSSHRAAQPATSTKESSFGDFQAPATTSSGDQWATFQHASSEPSLMSEARQTGTNIPCSRYWISRRAGISS</sequence>
<dbReference type="PANTHER" id="PTHR15463:SF2">
    <property type="entry name" value="SYNERGIN GAMMA"/>
    <property type="match status" value="1"/>
</dbReference>
<dbReference type="GO" id="GO:0030130">
    <property type="term" value="C:clathrin coat of trans-Golgi network vesicle"/>
    <property type="evidence" value="ECO:0007669"/>
    <property type="project" value="TreeGrafter"/>
</dbReference>
<feature type="compositionally biased region" description="Basic and acidic residues" evidence="1">
    <location>
        <begin position="58"/>
        <end position="78"/>
    </location>
</feature>
<dbReference type="STRING" id="307972.A0A2G8LHR5"/>
<dbReference type="InterPro" id="IPR011992">
    <property type="entry name" value="EF-hand-dom_pair"/>
</dbReference>
<name>A0A2G8LHR5_STIJA</name>
<keyword evidence="4" id="KW-1185">Reference proteome</keyword>
<evidence type="ECO:0000259" key="2">
    <source>
        <dbReference type="PROSITE" id="PS50031"/>
    </source>
</evidence>
<comment type="caution">
    <text evidence="3">The sequence shown here is derived from an EMBL/GenBank/DDBJ whole genome shotgun (WGS) entry which is preliminary data.</text>
</comment>
<feature type="domain" description="EH" evidence="2">
    <location>
        <begin position="333"/>
        <end position="437"/>
    </location>
</feature>
<feature type="region of interest" description="Disordered" evidence="1">
    <location>
        <begin position="1"/>
        <end position="196"/>
    </location>
</feature>
<dbReference type="InterPro" id="IPR039656">
    <property type="entry name" value="SYNRG"/>
</dbReference>
<evidence type="ECO:0000313" key="3">
    <source>
        <dbReference type="EMBL" id="PIK59794.1"/>
    </source>
</evidence>
<dbReference type="AlphaFoldDB" id="A0A2G8LHR5"/>
<evidence type="ECO:0000313" key="4">
    <source>
        <dbReference type="Proteomes" id="UP000230750"/>
    </source>
</evidence>
<dbReference type="SUPFAM" id="SSF47473">
    <property type="entry name" value="EF-hand"/>
    <property type="match status" value="1"/>
</dbReference>
<feature type="compositionally biased region" description="Basic and acidic residues" evidence="1">
    <location>
        <begin position="476"/>
        <end position="505"/>
    </location>
</feature>
<dbReference type="OrthoDB" id="524326at2759"/>
<dbReference type="Proteomes" id="UP000230750">
    <property type="component" value="Unassembled WGS sequence"/>
</dbReference>
<feature type="region of interest" description="Disordered" evidence="1">
    <location>
        <begin position="448"/>
        <end position="531"/>
    </location>
</feature>
<dbReference type="Gene3D" id="1.10.238.10">
    <property type="entry name" value="EF-hand"/>
    <property type="match status" value="1"/>
</dbReference>
<feature type="compositionally biased region" description="Polar residues" evidence="1">
    <location>
        <begin position="521"/>
        <end position="531"/>
    </location>
</feature>
<gene>
    <name evidence="3" type="ORF">BSL78_03249</name>
</gene>
<dbReference type="EMBL" id="MRZV01000073">
    <property type="protein sequence ID" value="PIK59794.1"/>
    <property type="molecule type" value="Genomic_DNA"/>
</dbReference>
<organism evidence="3 4">
    <name type="scientific">Stichopus japonicus</name>
    <name type="common">Sea cucumber</name>
    <dbReference type="NCBI Taxonomy" id="307972"/>
    <lineage>
        <taxon>Eukaryota</taxon>
        <taxon>Metazoa</taxon>
        <taxon>Echinodermata</taxon>
        <taxon>Eleutherozoa</taxon>
        <taxon>Echinozoa</taxon>
        <taxon>Holothuroidea</taxon>
        <taxon>Aspidochirotacea</taxon>
        <taxon>Aspidochirotida</taxon>
        <taxon>Stichopodidae</taxon>
        <taxon>Apostichopus</taxon>
    </lineage>
</organism>
<dbReference type="PANTHER" id="PTHR15463">
    <property type="entry name" value="AP1 GAMMA SUBUNIT BINDING PROTEIN 1"/>
    <property type="match status" value="1"/>
</dbReference>
<dbReference type="PROSITE" id="PS50031">
    <property type="entry name" value="EH"/>
    <property type="match status" value="1"/>
</dbReference>
<feature type="compositionally biased region" description="Low complexity" evidence="1">
    <location>
        <begin position="16"/>
        <end position="56"/>
    </location>
</feature>
<dbReference type="Pfam" id="PF12763">
    <property type="entry name" value="EH"/>
    <property type="match status" value="1"/>
</dbReference>
<feature type="compositionally biased region" description="Polar residues" evidence="1">
    <location>
        <begin position="448"/>
        <end position="475"/>
    </location>
</feature>
<evidence type="ECO:0000256" key="1">
    <source>
        <dbReference type="SAM" id="MobiDB-lite"/>
    </source>
</evidence>
<protein>
    <submittedName>
        <fullName evidence="3">Putative synergin gamma isoform X1</fullName>
    </submittedName>
</protein>
<accession>A0A2G8LHR5</accession>